<dbReference type="EMBL" id="BGPR01001819">
    <property type="protein sequence ID" value="GBM62493.1"/>
    <property type="molecule type" value="Genomic_DNA"/>
</dbReference>
<accession>A0A4Y2HB30</accession>
<evidence type="ECO:0008006" key="4">
    <source>
        <dbReference type="Google" id="ProtNLM"/>
    </source>
</evidence>
<sequence length="102" mass="11779">MPALLWFDCVYLFMAPGLVWQSSLKINQSATELFTDINTHMFIEKELRRNYSSPTDFLKQTTSNSPNLMRKRSKHIIDLDCNNLYGAHGRVSCLYGDLNGFQ</sequence>
<evidence type="ECO:0000256" key="1">
    <source>
        <dbReference type="SAM" id="SignalP"/>
    </source>
</evidence>
<gene>
    <name evidence="2" type="ORF">AVEN_171497_1</name>
</gene>
<name>A0A4Y2HB30_ARAVE</name>
<feature type="signal peptide" evidence="1">
    <location>
        <begin position="1"/>
        <end position="21"/>
    </location>
</feature>
<organism evidence="2 3">
    <name type="scientific">Araneus ventricosus</name>
    <name type="common">Orbweaver spider</name>
    <name type="synonym">Epeira ventricosa</name>
    <dbReference type="NCBI Taxonomy" id="182803"/>
    <lineage>
        <taxon>Eukaryota</taxon>
        <taxon>Metazoa</taxon>
        <taxon>Ecdysozoa</taxon>
        <taxon>Arthropoda</taxon>
        <taxon>Chelicerata</taxon>
        <taxon>Arachnida</taxon>
        <taxon>Araneae</taxon>
        <taxon>Araneomorphae</taxon>
        <taxon>Entelegynae</taxon>
        <taxon>Araneoidea</taxon>
        <taxon>Araneidae</taxon>
        <taxon>Araneus</taxon>
    </lineage>
</organism>
<comment type="caution">
    <text evidence="2">The sequence shown here is derived from an EMBL/GenBank/DDBJ whole genome shotgun (WGS) entry which is preliminary data.</text>
</comment>
<proteinExistence type="predicted"/>
<protein>
    <recommendedName>
        <fullName evidence="4">DNA-directed DNA polymerase</fullName>
    </recommendedName>
</protein>
<feature type="chain" id="PRO_5021457967" description="DNA-directed DNA polymerase" evidence="1">
    <location>
        <begin position="22"/>
        <end position="102"/>
    </location>
</feature>
<keyword evidence="3" id="KW-1185">Reference proteome</keyword>
<evidence type="ECO:0000313" key="2">
    <source>
        <dbReference type="EMBL" id="GBM62493.1"/>
    </source>
</evidence>
<reference evidence="2 3" key="1">
    <citation type="journal article" date="2019" name="Sci. Rep.">
        <title>Orb-weaving spider Araneus ventricosus genome elucidates the spidroin gene catalogue.</title>
        <authorList>
            <person name="Kono N."/>
            <person name="Nakamura H."/>
            <person name="Ohtoshi R."/>
            <person name="Moran D.A.P."/>
            <person name="Shinohara A."/>
            <person name="Yoshida Y."/>
            <person name="Fujiwara M."/>
            <person name="Mori M."/>
            <person name="Tomita M."/>
            <person name="Arakawa K."/>
        </authorList>
    </citation>
    <scope>NUCLEOTIDE SEQUENCE [LARGE SCALE GENOMIC DNA]</scope>
</reference>
<dbReference type="AlphaFoldDB" id="A0A4Y2HB30"/>
<dbReference type="Proteomes" id="UP000499080">
    <property type="component" value="Unassembled WGS sequence"/>
</dbReference>
<evidence type="ECO:0000313" key="3">
    <source>
        <dbReference type="Proteomes" id="UP000499080"/>
    </source>
</evidence>
<keyword evidence="1" id="KW-0732">Signal</keyword>